<organism evidence="1 2">
    <name type="scientific">Pseudobowmanella zhangzhouensis</name>
    <dbReference type="NCBI Taxonomy" id="1537679"/>
    <lineage>
        <taxon>Bacteria</taxon>
        <taxon>Pseudomonadati</taxon>
        <taxon>Pseudomonadota</taxon>
        <taxon>Gammaproteobacteria</taxon>
        <taxon>Alteromonadales</taxon>
        <taxon>Alteromonadaceae</taxon>
    </lineage>
</organism>
<gene>
    <name evidence="1" type="ORF">ACFP85_13020</name>
</gene>
<keyword evidence="2" id="KW-1185">Reference proteome</keyword>
<dbReference type="Proteomes" id="UP001596364">
    <property type="component" value="Unassembled WGS sequence"/>
</dbReference>
<reference evidence="2" key="1">
    <citation type="journal article" date="2019" name="Int. J. Syst. Evol. Microbiol.">
        <title>The Global Catalogue of Microorganisms (GCM) 10K type strain sequencing project: providing services to taxonomists for standard genome sequencing and annotation.</title>
        <authorList>
            <consortium name="The Broad Institute Genomics Platform"/>
            <consortium name="The Broad Institute Genome Sequencing Center for Infectious Disease"/>
            <person name="Wu L."/>
            <person name="Ma J."/>
        </authorList>
    </citation>
    <scope>NUCLEOTIDE SEQUENCE [LARGE SCALE GENOMIC DNA]</scope>
    <source>
        <strain evidence="2">CGMCC 1.16031</strain>
    </source>
</reference>
<dbReference type="RefSeq" id="WP_131258593.1">
    <property type="nucleotide sequence ID" value="NZ_JBHSUS010000001.1"/>
</dbReference>
<comment type="caution">
    <text evidence="1">The sequence shown here is derived from an EMBL/GenBank/DDBJ whole genome shotgun (WGS) entry which is preliminary data.</text>
</comment>
<accession>A0ABW1XLY8</accession>
<name>A0ABW1XLY8_9ALTE</name>
<protein>
    <submittedName>
        <fullName evidence="1">Uncharacterized protein</fullName>
    </submittedName>
</protein>
<proteinExistence type="predicted"/>
<evidence type="ECO:0000313" key="1">
    <source>
        <dbReference type="EMBL" id="MFC6441069.1"/>
    </source>
</evidence>
<evidence type="ECO:0000313" key="2">
    <source>
        <dbReference type="Proteomes" id="UP001596364"/>
    </source>
</evidence>
<dbReference type="EMBL" id="JBHSUS010000001">
    <property type="protein sequence ID" value="MFC6441069.1"/>
    <property type="molecule type" value="Genomic_DNA"/>
</dbReference>
<sequence length="113" mass="12803">MANGQFELTLFAQGTDWEQPESDELLCSVNGARVKFARRLCSWTPKIDIFVSINNGPFKTVVYNNDNVTPEVIAAWREAEQKAFKNRNSGRDDLSLWMKPILHTTNQRLSGAS</sequence>